<organism evidence="2">
    <name type="scientific">Anguilla anguilla</name>
    <name type="common">European freshwater eel</name>
    <name type="synonym">Muraena anguilla</name>
    <dbReference type="NCBI Taxonomy" id="7936"/>
    <lineage>
        <taxon>Eukaryota</taxon>
        <taxon>Metazoa</taxon>
        <taxon>Chordata</taxon>
        <taxon>Craniata</taxon>
        <taxon>Vertebrata</taxon>
        <taxon>Euteleostomi</taxon>
        <taxon>Actinopterygii</taxon>
        <taxon>Neopterygii</taxon>
        <taxon>Teleostei</taxon>
        <taxon>Anguilliformes</taxon>
        <taxon>Anguillidae</taxon>
        <taxon>Anguilla</taxon>
    </lineage>
</organism>
<accession>A0A0E9WN00</accession>
<reference evidence="2" key="2">
    <citation type="journal article" date="2015" name="Fish Shellfish Immunol.">
        <title>Early steps in the European eel (Anguilla anguilla)-Vibrio vulnificus interaction in the gills: Role of the RtxA13 toxin.</title>
        <authorList>
            <person name="Callol A."/>
            <person name="Pajuelo D."/>
            <person name="Ebbesson L."/>
            <person name="Teles M."/>
            <person name="MacKenzie S."/>
            <person name="Amaro C."/>
        </authorList>
    </citation>
    <scope>NUCLEOTIDE SEQUENCE</scope>
</reference>
<feature type="signal peptide" evidence="1">
    <location>
        <begin position="1"/>
        <end position="19"/>
    </location>
</feature>
<dbReference type="AlphaFoldDB" id="A0A0E9WN00"/>
<evidence type="ECO:0000256" key="1">
    <source>
        <dbReference type="SAM" id="SignalP"/>
    </source>
</evidence>
<proteinExistence type="predicted"/>
<feature type="chain" id="PRO_5002434906" description="Secreted protein" evidence="1">
    <location>
        <begin position="20"/>
        <end position="69"/>
    </location>
</feature>
<evidence type="ECO:0008006" key="3">
    <source>
        <dbReference type="Google" id="ProtNLM"/>
    </source>
</evidence>
<dbReference type="EMBL" id="GBXM01016818">
    <property type="protein sequence ID" value="JAH91759.1"/>
    <property type="molecule type" value="Transcribed_RNA"/>
</dbReference>
<reference evidence="2" key="1">
    <citation type="submission" date="2014-11" db="EMBL/GenBank/DDBJ databases">
        <authorList>
            <person name="Amaro Gonzalez C."/>
        </authorList>
    </citation>
    <scope>NUCLEOTIDE SEQUENCE</scope>
</reference>
<keyword evidence="1" id="KW-0732">Signal</keyword>
<name>A0A0E9WN00_ANGAN</name>
<sequence length="69" mass="8118">MAWFFLFRFFSTANRTAFGVKNKTAGSTTNISSIFVMENRWTSSLKSLTQVYIHPRVHRCSHRIQLVHR</sequence>
<evidence type="ECO:0000313" key="2">
    <source>
        <dbReference type="EMBL" id="JAH91759.1"/>
    </source>
</evidence>
<protein>
    <recommendedName>
        <fullName evidence="3">Secreted protein</fullName>
    </recommendedName>
</protein>